<organism evidence="3 4">
    <name type="scientific">Collybiopsis confluens</name>
    <dbReference type="NCBI Taxonomy" id="2823264"/>
    <lineage>
        <taxon>Eukaryota</taxon>
        <taxon>Fungi</taxon>
        <taxon>Dikarya</taxon>
        <taxon>Basidiomycota</taxon>
        <taxon>Agaricomycotina</taxon>
        <taxon>Agaricomycetes</taxon>
        <taxon>Agaricomycetidae</taxon>
        <taxon>Agaricales</taxon>
        <taxon>Marasmiineae</taxon>
        <taxon>Omphalotaceae</taxon>
        <taxon>Collybiopsis</taxon>
    </lineage>
</organism>
<dbReference type="PANTHER" id="PTHR21032:SF0">
    <property type="entry name" value="G PATCH DOMAIN-CONTAINING PROTEIN 11"/>
    <property type="match status" value="1"/>
</dbReference>
<feature type="compositionally biased region" description="Basic and acidic residues" evidence="1">
    <location>
        <begin position="43"/>
        <end position="77"/>
    </location>
</feature>
<sequence>MSDEEEDYLSNRFLLDSERAGASGKTYSQLRKDAVKRALIKNEQNRVKSRRERELEAREEGLGKSLFERAKEADEKGSGSGNKGLAMMLKMGFKPGESLGQPEDPSKSERSLSSLTDHASENRESQSKSKMAHRTEPLPLNEWFGKEGIGSSRKRTISPSAAERVAKMAKMADDSAKEDFRDRSKREYEERRAEGRLGPVQRTCATLDEKAGIPFNVLWLHPGNADTFPPGLVEILSLRTTLDIQLNQEQQHQDDDARVRLRKQMQSDALGPISESNNVETSVTGVSGAEYTQDTLEEIEQFLRLQARDRLALVLSYLRDRYCYCFWCGTQYEDPEDMLGHCPGPDEESHD</sequence>
<reference evidence="3 4" key="1">
    <citation type="journal article" date="2020" name="ISME J.">
        <title>Uncovering the hidden diversity of litter-decomposition mechanisms in mushroom-forming fungi.</title>
        <authorList>
            <person name="Floudas D."/>
            <person name="Bentzer J."/>
            <person name="Ahren D."/>
            <person name="Johansson T."/>
            <person name="Persson P."/>
            <person name="Tunlid A."/>
        </authorList>
    </citation>
    <scope>NUCLEOTIDE SEQUENCE [LARGE SCALE GENOMIC DNA]</scope>
    <source>
        <strain evidence="3 4">CBS 406.79</strain>
    </source>
</reference>
<keyword evidence="4" id="KW-1185">Reference proteome</keyword>
<evidence type="ECO:0000259" key="2">
    <source>
        <dbReference type="SMART" id="SM01173"/>
    </source>
</evidence>
<dbReference type="InterPro" id="IPR039249">
    <property type="entry name" value="GPATCH11"/>
</dbReference>
<dbReference type="PANTHER" id="PTHR21032">
    <property type="entry name" value="G PATCH DOMAIN-CONTAINING PROTEIN 11"/>
    <property type="match status" value="1"/>
</dbReference>
<comment type="caution">
    <text evidence="3">The sequence shown here is derived from an EMBL/GenBank/DDBJ whole genome shotgun (WGS) entry which is preliminary data.</text>
</comment>
<dbReference type="AlphaFoldDB" id="A0A8H5MH51"/>
<feature type="domain" description="DUF4187" evidence="2">
    <location>
        <begin position="296"/>
        <end position="350"/>
    </location>
</feature>
<dbReference type="EMBL" id="JAACJN010000001">
    <property type="protein sequence ID" value="KAF5393758.1"/>
    <property type="molecule type" value="Genomic_DNA"/>
</dbReference>
<evidence type="ECO:0000313" key="4">
    <source>
        <dbReference type="Proteomes" id="UP000518752"/>
    </source>
</evidence>
<accession>A0A8H5MH51</accession>
<dbReference type="Pfam" id="PF01585">
    <property type="entry name" value="G-patch"/>
    <property type="match status" value="1"/>
</dbReference>
<evidence type="ECO:0000256" key="1">
    <source>
        <dbReference type="SAM" id="MobiDB-lite"/>
    </source>
</evidence>
<dbReference type="InterPro" id="IPR025239">
    <property type="entry name" value="DUF4187"/>
</dbReference>
<gene>
    <name evidence="3" type="ORF">D9757_000188</name>
</gene>
<dbReference type="SMART" id="SM01173">
    <property type="entry name" value="DUF4187"/>
    <property type="match status" value="1"/>
</dbReference>
<proteinExistence type="predicted"/>
<name>A0A8H5MH51_9AGAR</name>
<dbReference type="GO" id="GO:0003676">
    <property type="term" value="F:nucleic acid binding"/>
    <property type="evidence" value="ECO:0007669"/>
    <property type="project" value="InterPro"/>
</dbReference>
<feature type="compositionally biased region" description="Basic and acidic residues" evidence="1">
    <location>
        <begin position="164"/>
        <end position="194"/>
    </location>
</feature>
<feature type="compositionally biased region" description="Basic and acidic residues" evidence="1">
    <location>
        <begin position="118"/>
        <end position="127"/>
    </location>
</feature>
<dbReference type="OrthoDB" id="786951at2759"/>
<protein>
    <recommendedName>
        <fullName evidence="2">DUF4187 domain-containing protein</fullName>
    </recommendedName>
</protein>
<dbReference type="GO" id="GO:0000776">
    <property type="term" value="C:kinetochore"/>
    <property type="evidence" value="ECO:0007669"/>
    <property type="project" value="TreeGrafter"/>
</dbReference>
<dbReference type="InterPro" id="IPR000467">
    <property type="entry name" value="G_patch_dom"/>
</dbReference>
<feature type="region of interest" description="Disordered" evidence="1">
    <location>
        <begin position="39"/>
        <end position="194"/>
    </location>
</feature>
<evidence type="ECO:0000313" key="3">
    <source>
        <dbReference type="EMBL" id="KAF5393758.1"/>
    </source>
</evidence>
<dbReference type="Proteomes" id="UP000518752">
    <property type="component" value="Unassembled WGS sequence"/>
</dbReference>
<dbReference type="Pfam" id="PF13821">
    <property type="entry name" value="DUF4187"/>
    <property type="match status" value="1"/>
</dbReference>